<gene>
    <name evidence="1" type="ORF">COI93_12760</name>
</gene>
<dbReference type="Proteomes" id="UP000242656">
    <property type="component" value="Unassembled WGS sequence"/>
</dbReference>
<comment type="caution">
    <text evidence="1">The sequence shown here is derived from an EMBL/GenBank/DDBJ whole genome shotgun (WGS) entry which is preliminary data.</text>
</comment>
<dbReference type="EMBL" id="NUWN01000048">
    <property type="protein sequence ID" value="PFK40632.1"/>
    <property type="molecule type" value="Genomic_DNA"/>
</dbReference>
<evidence type="ECO:0000313" key="2">
    <source>
        <dbReference type="Proteomes" id="UP000242656"/>
    </source>
</evidence>
<organism evidence="1 2">
    <name type="scientific">Bacillus cereus</name>
    <dbReference type="NCBI Taxonomy" id="1396"/>
    <lineage>
        <taxon>Bacteria</taxon>
        <taxon>Bacillati</taxon>
        <taxon>Bacillota</taxon>
        <taxon>Bacilli</taxon>
        <taxon>Bacillales</taxon>
        <taxon>Bacillaceae</taxon>
        <taxon>Bacillus</taxon>
        <taxon>Bacillus cereus group</taxon>
    </lineage>
</organism>
<dbReference type="AlphaFoldDB" id="A0A2B0M8T9"/>
<accession>A0A2B0M8T9</accession>
<sequence>MQLPLSLILKVRNETKKQGEIRDEKSDRSSCSSGRGFCKWKASCNGVESIMQSEIFITTNIKP</sequence>
<evidence type="ECO:0000313" key="1">
    <source>
        <dbReference type="EMBL" id="PFK40632.1"/>
    </source>
</evidence>
<proteinExistence type="predicted"/>
<name>A0A2B0M8T9_BACCE</name>
<reference evidence="1 2" key="1">
    <citation type="submission" date="2017-09" db="EMBL/GenBank/DDBJ databases">
        <title>Large-scale bioinformatics analysis of Bacillus genomes uncovers conserved roles of natural products in bacterial physiology.</title>
        <authorList>
            <consortium name="Agbiome Team Llc"/>
            <person name="Bleich R.M."/>
            <person name="Grubbs K.J."/>
            <person name="Santa Maria K.C."/>
            <person name="Allen S.E."/>
            <person name="Farag S."/>
            <person name="Shank E.A."/>
            <person name="Bowers A."/>
        </authorList>
    </citation>
    <scope>NUCLEOTIDE SEQUENCE [LARGE SCALE GENOMIC DNA]</scope>
    <source>
        <strain evidence="1 2">AFS083043</strain>
    </source>
</reference>
<protein>
    <submittedName>
        <fullName evidence="1">Uncharacterized protein</fullName>
    </submittedName>
</protein>